<organism evidence="8 9">
    <name type="scientific">Candidatus Thalassospirochaeta sargassi</name>
    <dbReference type="NCBI Taxonomy" id="3119039"/>
    <lineage>
        <taxon>Bacteria</taxon>
        <taxon>Pseudomonadati</taxon>
        <taxon>Spirochaetota</taxon>
        <taxon>Spirochaetia</taxon>
        <taxon>Spirochaetales</taxon>
        <taxon>Spirochaetaceae</taxon>
        <taxon>Candidatus Thalassospirochaeta</taxon>
    </lineage>
</organism>
<dbReference type="SUPFAM" id="SSF48295">
    <property type="entry name" value="TrpR-like"/>
    <property type="match status" value="1"/>
</dbReference>
<evidence type="ECO:0000256" key="2">
    <source>
        <dbReference type="ARBA" id="ARBA00007027"/>
    </source>
</evidence>
<keyword evidence="7" id="KW-0804">Transcription</keyword>
<dbReference type="InterPro" id="IPR010921">
    <property type="entry name" value="Trp_repressor/repl_initiator"/>
</dbReference>
<comment type="subcellular location">
    <subcellularLocation>
        <location evidence="1">Cytoplasm</location>
    </subcellularLocation>
</comment>
<evidence type="ECO:0000313" key="8">
    <source>
        <dbReference type="EMBL" id="MDC7225578.1"/>
    </source>
</evidence>
<keyword evidence="3" id="KW-0963">Cytoplasm</keyword>
<evidence type="ECO:0000256" key="6">
    <source>
        <dbReference type="ARBA" id="ARBA00023125"/>
    </source>
</evidence>
<keyword evidence="5" id="KW-0805">Transcription regulation</keyword>
<dbReference type="Proteomes" id="UP001221217">
    <property type="component" value="Unassembled WGS sequence"/>
</dbReference>
<comment type="caution">
    <text evidence="8">The sequence shown here is derived from an EMBL/GenBank/DDBJ whole genome shotgun (WGS) entry which is preliminary data.</text>
</comment>
<dbReference type="PANTHER" id="PTHR38025">
    <property type="entry name" value="TRP OPERON REPRESSOR"/>
    <property type="match status" value="1"/>
</dbReference>
<protein>
    <submittedName>
        <fullName evidence="8">Trp family transcriptional regulator</fullName>
    </submittedName>
</protein>
<dbReference type="PANTHER" id="PTHR38025:SF1">
    <property type="entry name" value="TRP OPERON REPRESSOR"/>
    <property type="match status" value="1"/>
</dbReference>
<evidence type="ECO:0000256" key="1">
    <source>
        <dbReference type="ARBA" id="ARBA00004496"/>
    </source>
</evidence>
<reference evidence="8 9" key="1">
    <citation type="submission" date="2022-12" db="EMBL/GenBank/DDBJ databases">
        <title>Metagenome assembled genome from gulf of manar.</title>
        <authorList>
            <person name="Kohli P."/>
            <person name="Pk S."/>
            <person name="Venkata Ramana C."/>
            <person name="Sasikala C."/>
        </authorList>
    </citation>
    <scope>NUCLEOTIDE SEQUENCE [LARGE SCALE GENOMIC DNA]</scope>
    <source>
        <strain evidence="8">JB008</strain>
    </source>
</reference>
<proteinExistence type="inferred from homology"/>
<keyword evidence="4" id="KW-0678">Repressor</keyword>
<dbReference type="Pfam" id="PF01371">
    <property type="entry name" value="Trp_repressor"/>
    <property type="match status" value="1"/>
</dbReference>
<evidence type="ECO:0000256" key="5">
    <source>
        <dbReference type="ARBA" id="ARBA00023015"/>
    </source>
</evidence>
<dbReference type="GO" id="GO:0043565">
    <property type="term" value="F:sequence-specific DNA binding"/>
    <property type="evidence" value="ECO:0007669"/>
    <property type="project" value="InterPro"/>
</dbReference>
<comment type="similarity">
    <text evidence="2">Belongs to the TrpR family.</text>
</comment>
<evidence type="ECO:0000256" key="3">
    <source>
        <dbReference type="ARBA" id="ARBA00022490"/>
    </source>
</evidence>
<dbReference type="Gene3D" id="1.10.1270.10">
    <property type="entry name" value="TrpR-like"/>
    <property type="match status" value="1"/>
</dbReference>
<accession>A0AAJ1ID35</accession>
<evidence type="ECO:0000256" key="7">
    <source>
        <dbReference type="ARBA" id="ARBA00023163"/>
    </source>
</evidence>
<evidence type="ECO:0000256" key="4">
    <source>
        <dbReference type="ARBA" id="ARBA00022491"/>
    </source>
</evidence>
<dbReference type="InterPro" id="IPR000831">
    <property type="entry name" value="Trp_repress"/>
</dbReference>
<name>A0AAJ1ID35_9SPIO</name>
<dbReference type="InterPro" id="IPR038116">
    <property type="entry name" value="TrpR-like_sf"/>
</dbReference>
<dbReference type="InterPro" id="IPR013335">
    <property type="entry name" value="Trp_repress_bac"/>
</dbReference>
<gene>
    <name evidence="8" type="ORF">PQJ61_02310</name>
</gene>
<dbReference type="EMBL" id="JAQQAL010000008">
    <property type="protein sequence ID" value="MDC7225578.1"/>
    <property type="molecule type" value="Genomic_DNA"/>
</dbReference>
<dbReference type="AlphaFoldDB" id="A0AAJ1ID35"/>
<keyword evidence="6" id="KW-0238">DNA-binding</keyword>
<dbReference type="GO" id="GO:0005737">
    <property type="term" value="C:cytoplasm"/>
    <property type="evidence" value="ECO:0007669"/>
    <property type="project" value="UniProtKB-SubCell"/>
</dbReference>
<dbReference type="GO" id="GO:0003700">
    <property type="term" value="F:DNA-binding transcription factor activity"/>
    <property type="evidence" value="ECO:0007669"/>
    <property type="project" value="InterPro"/>
</dbReference>
<evidence type="ECO:0000313" key="9">
    <source>
        <dbReference type="Proteomes" id="UP001221217"/>
    </source>
</evidence>
<sequence length="92" mass="10455">MESKDITDSLKELSIAFSRADDPDLIYRFLECLLTQNEMSEVASRWALVKMLDQGISQRNIAAQLGLSLCKITRGSKELQKEESAFKKMIDL</sequence>